<evidence type="ECO:0000256" key="3">
    <source>
        <dbReference type="ARBA" id="ARBA00023052"/>
    </source>
</evidence>
<dbReference type="KEGG" id="tio:INP52_00800"/>
<dbReference type="InterPro" id="IPR029061">
    <property type="entry name" value="THDP-binding"/>
</dbReference>
<keyword evidence="3" id="KW-0786">Thiamine pyrophosphate</keyword>
<sequence>MDGVKKIATRQSYGEALVALGAEHDDFVVFDADLAAATQTGKFRDAYPDRFFDAGIAEANMMGMAAGVAAAGHVAFASTFAMFAAGRAFEQVRNSIGYPHLNVKIGATHAGISVGEDGATHQCNEDIALMRTIPGMTVICPCDDVEARAAVRAAYETDGPVYLRLGRLAVPVVNDRPDYEFHMGKAFTQRGGSDVTLIATGLMVQAALGAAEALEAKGISAEVLDIHTIKPLDVDAIVASAEKTGRVVTCEEHSVIGGLGGAVCEALSERLPTPVRRIGVHDVFGHSGPAVDLLHEFGLDAEGVAREVEDFLGR</sequence>
<dbReference type="InterPro" id="IPR051157">
    <property type="entry name" value="PDH/Transketolase"/>
</dbReference>
<evidence type="ECO:0000313" key="6">
    <source>
        <dbReference type="Proteomes" id="UP000593735"/>
    </source>
</evidence>
<gene>
    <name evidence="5" type="ORF">INP52_00800</name>
</gene>
<keyword evidence="6" id="KW-1185">Reference proteome</keyword>
<dbReference type="Gene3D" id="3.40.50.920">
    <property type="match status" value="1"/>
</dbReference>
<dbReference type="SUPFAM" id="SSF52518">
    <property type="entry name" value="Thiamin diphosphate-binding fold (THDP-binding)"/>
    <property type="match status" value="1"/>
</dbReference>
<protein>
    <submittedName>
        <fullName evidence="5">Transketolase family protein</fullName>
    </submittedName>
</protein>
<dbReference type="InterPro" id="IPR009014">
    <property type="entry name" value="Transketo_C/PFOR_II"/>
</dbReference>
<dbReference type="EMBL" id="CP063767">
    <property type="protein sequence ID" value="QOY60792.1"/>
    <property type="molecule type" value="Genomic_DNA"/>
</dbReference>
<accession>A0A7S7M8P7</accession>
<reference evidence="5 6" key="1">
    <citation type="submission" date="2020-10" db="EMBL/GenBank/DDBJ databases">
        <title>Olsenella immobilis sp.nov., isolated from the mud in a fermentation cellar used for the production of Chinese strong-flavoured liquor.</title>
        <authorList>
            <person name="Lu L."/>
        </authorList>
    </citation>
    <scope>NUCLEOTIDE SEQUENCE [LARGE SCALE GENOMIC DNA]</scope>
    <source>
        <strain evidence="5 6">LZLJ-2</strain>
    </source>
</reference>
<dbReference type="Proteomes" id="UP000593735">
    <property type="component" value="Chromosome"/>
</dbReference>
<dbReference type="Pfam" id="PF02780">
    <property type="entry name" value="Transketolase_C"/>
    <property type="match status" value="1"/>
</dbReference>
<dbReference type="InterPro" id="IPR033248">
    <property type="entry name" value="Transketolase_C"/>
</dbReference>
<dbReference type="PANTHER" id="PTHR43825:SF1">
    <property type="entry name" value="TRANSKETOLASE-LIKE PYRIMIDINE-BINDING DOMAIN-CONTAINING PROTEIN"/>
    <property type="match status" value="1"/>
</dbReference>
<dbReference type="Pfam" id="PF02779">
    <property type="entry name" value="Transket_pyr"/>
    <property type="match status" value="1"/>
</dbReference>
<dbReference type="SMART" id="SM00861">
    <property type="entry name" value="Transket_pyr"/>
    <property type="match status" value="1"/>
</dbReference>
<evidence type="ECO:0000256" key="1">
    <source>
        <dbReference type="ARBA" id="ARBA00001964"/>
    </source>
</evidence>
<proteinExistence type="inferred from homology"/>
<evidence type="ECO:0000256" key="2">
    <source>
        <dbReference type="ARBA" id="ARBA00007131"/>
    </source>
</evidence>
<dbReference type="SUPFAM" id="SSF52922">
    <property type="entry name" value="TK C-terminal domain-like"/>
    <property type="match status" value="1"/>
</dbReference>
<name>A0A7S7M8P7_9ACTN</name>
<dbReference type="InterPro" id="IPR005475">
    <property type="entry name" value="Transketolase-like_Pyr-bd"/>
</dbReference>
<dbReference type="CDD" id="cd07033">
    <property type="entry name" value="TPP_PYR_DXS_TK_like"/>
    <property type="match status" value="1"/>
</dbReference>
<dbReference type="AlphaFoldDB" id="A0A7S7M8P7"/>
<comment type="cofactor">
    <cofactor evidence="1">
        <name>thiamine diphosphate</name>
        <dbReference type="ChEBI" id="CHEBI:58937"/>
    </cofactor>
</comment>
<evidence type="ECO:0000313" key="5">
    <source>
        <dbReference type="EMBL" id="QOY60792.1"/>
    </source>
</evidence>
<comment type="similarity">
    <text evidence="2">Belongs to the transketolase family.</text>
</comment>
<dbReference type="PANTHER" id="PTHR43825">
    <property type="entry name" value="PYRUVATE DEHYDROGENASE E1 COMPONENT"/>
    <property type="match status" value="1"/>
</dbReference>
<evidence type="ECO:0000259" key="4">
    <source>
        <dbReference type="SMART" id="SM00861"/>
    </source>
</evidence>
<organism evidence="5 6">
    <name type="scientific">Thermophilibacter immobilis</name>
    <dbReference type="NCBI Taxonomy" id="2779519"/>
    <lineage>
        <taxon>Bacteria</taxon>
        <taxon>Bacillati</taxon>
        <taxon>Actinomycetota</taxon>
        <taxon>Coriobacteriia</taxon>
        <taxon>Coriobacteriales</taxon>
        <taxon>Atopobiaceae</taxon>
        <taxon>Thermophilibacter</taxon>
    </lineage>
</organism>
<dbReference type="GO" id="GO:0000287">
    <property type="term" value="F:magnesium ion binding"/>
    <property type="evidence" value="ECO:0007669"/>
    <property type="project" value="UniProtKB-ARBA"/>
</dbReference>
<dbReference type="Gene3D" id="3.40.50.970">
    <property type="match status" value="1"/>
</dbReference>
<feature type="domain" description="Transketolase-like pyrimidine-binding" evidence="4">
    <location>
        <begin position="7"/>
        <end position="172"/>
    </location>
</feature>
<dbReference type="RefSeq" id="WP_194371563.1">
    <property type="nucleotide sequence ID" value="NZ_CP063767.1"/>
</dbReference>
<dbReference type="FunFam" id="3.40.50.970:FF:000129">
    <property type="entry name" value="Transketolase"/>
    <property type="match status" value="1"/>
</dbReference>